<feature type="compositionally biased region" description="Basic and acidic residues" evidence="1">
    <location>
        <begin position="813"/>
        <end position="829"/>
    </location>
</feature>
<organism evidence="2 3">
    <name type="scientific">Polysphondylium violaceum</name>
    <dbReference type="NCBI Taxonomy" id="133409"/>
    <lineage>
        <taxon>Eukaryota</taxon>
        <taxon>Amoebozoa</taxon>
        <taxon>Evosea</taxon>
        <taxon>Eumycetozoa</taxon>
        <taxon>Dictyostelia</taxon>
        <taxon>Dictyosteliales</taxon>
        <taxon>Dictyosteliaceae</taxon>
        <taxon>Polysphondylium</taxon>
    </lineage>
</organism>
<comment type="caution">
    <text evidence="2">The sequence shown here is derived from an EMBL/GenBank/DDBJ whole genome shotgun (WGS) entry which is preliminary data.</text>
</comment>
<sequence>MNDRNGNNNHNDCSVNDILDEIKSKKNISEAKSLCLVASSLFKSNHYLLLQHYIISIKERDFKTSNRLFWDIFNNEFFSDYIVYIVLLSLVHDIKSSFYYLYTERNYPSQFSEIFVNSNNNSNSSNNSNKNNGGFVFSEITLYNIIESIYKNLNQDKRLKDYINEIDQCKYYNPIKILFNGEQPQQQQQQQQQTEKEKIGDLFKFMNLLNHTCKYLNQHQHYEYSTLLYLLFKFKFNNLFLSNNHDNDKEKHNILLNNQQFKSFWFNGLNTFLLYKKKFKIDKNSELILLPINVFSMPLIFHMDKEEFKGKEFKRFKIIKYCWKYYVCKGDDISYELVMKIQDFLQLLADSGTPHFKKSSPRLVIDLLSDPEKSRHDYFERNSNEDDDDDETVDSNEAYEFEIHLGIYLLSSLFYVSAWRYFRFLVLGNPNITPNAKRISNPKTCIITSVNNKDIGIPPPKLSMIVRQVLNYYSSVSSYDDDDQEEQDKKNAKTNQKAPHSVLETTGINHLTLTLECYNDLNQEPWIEDFKKLFTKLWSQPRFYWLKNSIADGHYFYESYSMGLSLYKEMKTQLSGYHSKTLIPIAEIGKKLSFDPKDDLWINRLFLNLGLTNHSEIEDAMIFLLEILVSISIPENPKESTRIISTLKPYFTSFNEEEILFWCIVTLATFYERLGMVGEMIVLYQLYWSYFKPRFQQVVNTIKYSSDVKKKPKLKEGEIPLSNLAIKDLQIGFFFPRFFDYIINIEMLEEFSCLLTKGFKLDILQSDQVVENNRDMISIIERHITTSTRKPDMTLPVLLNKFFADELDNALSKREQKNKDKEMNDKDSLNGDNDDIDGGDDVDDDKMKE</sequence>
<feature type="region of interest" description="Disordered" evidence="1">
    <location>
        <begin position="813"/>
        <end position="849"/>
    </location>
</feature>
<protein>
    <submittedName>
        <fullName evidence="2">Uncharacterized protein</fullName>
    </submittedName>
</protein>
<dbReference type="EMBL" id="AJWJ01000134">
    <property type="protein sequence ID" value="KAF2074685.1"/>
    <property type="molecule type" value="Genomic_DNA"/>
</dbReference>
<proteinExistence type="predicted"/>
<evidence type="ECO:0000256" key="1">
    <source>
        <dbReference type="SAM" id="MobiDB-lite"/>
    </source>
</evidence>
<evidence type="ECO:0000313" key="3">
    <source>
        <dbReference type="Proteomes" id="UP000695562"/>
    </source>
</evidence>
<dbReference type="OrthoDB" id="18145at2759"/>
<accession>A0A8J4UZN5</accession>
<feature type="compositionally biased region" description="Acidic residues" evidence="1">
    <location>
        <begin position="832"/>
        <end position="849"/>
    </location>
</feature>
<name>A0A8J4UZN5_9MYCE</name>
<reference evidence="2" key="1">
    <citation type="submission" date="2020-01" db="EMBL/GenBank/DDBJ databases">
        <title>Development of genomics and gene disruption for Polysphondylium violaceum indicates a role for the polyketide synthase stlB in stalk morphogenesis.</title>
        <authorList>
            <person name="Narita B."/>
            <person name="Kawabe Y."/>
            <person name="Kin K."/>
            <person name="Saito T."/>
            <person name="Gibbs R."/>
            <person name="Kuspa A."/>
            <person name="Muzny D."/>
            <person name="Queller D."/>
            <person name="Richards S."/>
            <person name="Strassman J."/>
            <person name="Sucgang R."/>
            <person name="Worley K."/>
            <person name="Schaap P."/>
        </authorList>
    </citation>
    <scope>NUCLEOTIDE SEQUENCE</scope>
    <source>
        <strain evidence="2">QSvi11</strain>
    </source>
</reference>
<evidence type="ECO:0000313" key="2">
    <source>
        <dbReference type="EMBL" id="KAF2074685.1"/>
    </source>
</evidence>
<feature type="region of interest" description="Disordered" evidence="1">
    <location>
        <begin position="478"/>
        <end position="499"/>
    </location>
</feature>
<gene>
    <name evidence="2" type="ORF">CYY_003999</name>
</gene>
<dbReference type="Proteomes" id="UP000695562">
    <property type="component" value="Unassembled WGS sequence"/>
</dbReference>
<keyword evidence="3" id="KW-1185">Reference proteome</keyword>
<dbReference type="AlphaFoldDB" id="A0A8J4UZN5"/>